<proteinExistence type="predicted"/>
<feature type="modified residue" description="4-aspartylphosphate" evidence="1">
    <location>
        <position position="63"/>
    </location>
</feature>
<dbReference type="InterPro" id="IPR001789">
    <property type="entry name" value="Sig_transdc_resp-reg_receiver"/>
</dbReference>
<organism evidence="3 4">
    <name type="scientific">Chryseosolibacter histidini</name>
    <dbReference type="NCBI Taxonomy" id="2782349"/>
    <lineage>
        <taxon>Bacteria</taxon>
        <taxon>Pseudomonadati</taxon>
        <taxon>Bacteroidota</taxon>
        <taxon>Cytophagia</taxon>
        <taxon>Cytophagales</taxon>
        <taxon>Chryseotaleaceae</taxon>
        <taxon>Chryseosolibacter</taxon>
    </lineage>
</organism>
<dbReference type="SUPFAM" id="SSF52172">
    <property type="entry name" value="CheY-like"/>
    <property type="match status" value="1"/>
</dbReference>
<dbReference type="PROSITE" id="PS50110">
    <property type="entry name" value="RESPONSE_REGULATORY"/>
    <property type="match status" value="1"/>
</dbReference>
<keyword evidence="1" id="KW-0597">Phosphoprotein</keyword>
<feature type="domain" description="Response regulatory" evidence="2">
    <location>
        <begin position="9"/>
        <end position="130"/>
    </location>
</feature>
<reference evidence="3 4" key="1">
    <citation type="submission" date="2021-05" db="EMBL/GenBank/DDBJ databases">
        <title>A Polyphasic approach of four new species of the genus Ohtaekwangia: Ohtaekwangia histidinii sp. nov., Ohtaekwangia cretensis sp. nov., Ohtaekwangia indiensis sp. nov., Ohtaekwangia reichenbachii sp. nov. from diverse environment.</title>
        <authorList>
            <person name="Octaviana S."/>
        </authorList>
    </citation>
    <scope>NUCLEOTIDE SEQUENCE [LARGE SCALE GENOMIC DNA]</scope>
    <source>
        <strain evidence="3 4">PWU4</strain>
    </source>
</reference>
<protein>
    <submittedName>
        <fullName evidence="3">Response regulator</fullName>
    </submittedName>
</protein>
<dbReference type="PANTHER" id="PTHR44520">
    <property type="entry name" value="RESPONSE REGULATOR RCP1-RELATED"/>
    <property type="match status" value="1"/>
</dbReference>
<accession>A0AAP2DL71</accession>
<dbReference type="RefSeq" id="WP_254162626.1">
    <property type="nucleotide sequence ID" value="NZ_JAHESF010000007.1"/>
</dbReference>
<dbReference type="EMBL" id="JAHESF010000007">
    <property type="protein sequence ID" value="MBT1696987.1"/>
    <property type="molecule type" value="Genomic_DNA"/>
</dbReference>
<gene>
    <name evidence="3" type="ORF">KK083_08890</name>
</gene>
<dbReference type="Proteomes" id="UP001319200">
    <property type="component" value="Unassembled WGS sequence"/>
</dbReference>
<dbReference type="SMART" id="SM00448">
    <property type="entry name" value="REC"/>
    <property type="match status" value="1"/>
</dbReference>
<dbReference type="Pfam" id="PF00072">
    <property type="entry name" value="Response_reg"/>
    <property type="match status" value="1"/>
</dbReference>
<comment type="caution">
    <text evidence="3">The sequence shown here is derived from an EMBL/GenBank/DDBJ whole genome shotgun (WGS) entry which is preliminary data.</text>
</comment>
<dbReference type="GO" id="GO:0000160">
    <property type="term" value="P:phosphorelay signal transduction system"/>
    <property type="evidence" value="ECO:0007669"/>
    <property type="project" value="InterPro"/>
</dbReference>
<evidence type="ECO:0000313" key="3">
    <source>
        <dbReference type="EMBL" id="MBT1696987.1"/>
    </source>
</evidence>
<evidence type="ECO:0000256" key="1">
    <source>
        <dbReference type="PROSITE-ProRule" id="PRU00169"/>
    </source>
</evidence>
<dbReference type="InterPro" id="IPR011006">
    <property type="entry name" value="CheY-like_superfamily"/>
</dbReference>
<dbReference type="InterPro" id="IPR052893">
    <property type="entry name" value="TCS_response_regulator"/>
</dbReference>
<dbReference type="PANTHER" id="PTHR44520:SF2">
    <property type="entry name" value="RESPONSE REGULATOR RCP1"/>
    <property type="match status" value="1"/>
</dbReference>
<evidence type="ECO:0000313" key="4">
    <source>
        <dbReference type="Proteomes" id="UP001319200"/>
    </source>
</evidence>
<evidence type="ECO:0000259" key="2">
    <source>
        <dbReference type="PROSITE" id="PS50110"/>
    </source>
</evidence>
<name>A0AAP2DL71_9BACT</name>
<keyword evidence="4" id="KW-1185">Reference proteome</keyword>
<dbReference type="Gene3D" id="3.40.50.2300">
    <property type="match status" value="1"/>
</dbReference>
<sequence length="145" mass="15801">MSTTLVPKVILLADDDPDDAEMFALVLSDVDPTVKLHHVKDGLAVFEHLKQPGNQLPDMIFLDINMPEMNGWQCLSMLKGSSRTKDIPVLIYSTSSHSRDKQTATELGATAFITKPSDYKTLRKILSSIAASIGNGVKSTTDKLG</sequence>
<dbReference type="AlphaFoldDB" id="A0AAP2DL71"/>